<dbReference type="Pfam" id="PF13439">
    <property type="entry name" value="Glyco_transf_4"/>
    <property type="match status" value="1"/>
</dbReference>
<evidence type="ECO:0000259" key="1">
    <source>
        <dbReference type="Pfam" id="PF00534"/>
    </source>
</evidence>
<accession>A0A1X3DKV3</accession>
<evidence type="ECO:0000259" key="2">
    <source>
        <dbReference type="Pfam" id="PF13439"/>
    </source>
</evidence>
<dbReference type="InterPro" id="IPR028098">
    <property type="entry name" value="Glyco_trans_4-like_N"/>
</dbReference>
<feature type="domain" description="Glycosyltransferase subfamily 4-like N-terminal" evidence="2">
    <location>
        <begin position="23"/>
        <end position="190"/>
    </location>
</feature>
<dbReference type="OrthoDB" id="509705at2"/>
<dbReference type="InterPro" id="IPR001296">
    <property type="entry name" value="Glyco_trans_1"/>
</dbReference>
<evidence type="ECO:0000313" key="4">
    <source>
        <dbReference type="Proteomes" id="UP000193303"/>
    </source>
</evidence>
<dbReference type="STRING" id="1931275.BV914_01720"/>
<dbReference type="EMBL" id="MTAB01000002">
    <property type="protein sequence ID" value="OSI25022.1"/>
    <property type="molecule type" value="Genomic_DNA"/>
</dbReference>
<keyword evidence="3" id="KW-0808">Transferase</keyword>
<dbReference type="Gene3D" id="3.40.50.2000">
    <property type="entry name" value="Glycogen Phosphorylase B"/>
    <property type="match status" value="2"/>
</dbReference>
<reference evidence="4" key="1">
    <citation type="submission" date="2017-01" db="EMBL/GenBank/DDBJ databases">
        <authorList>
            <person name="Mah S.A."/>
            <person name="Swanson W.J."/>
            <person name="Moy G.W."/>
            <person name="Vacquier V.D."/>
        </authorList>
    </citation>
    <scope>NUCLEOTIDE SEQUENCE [LARGE SCALE GENOMIC DNA]</scope>
    <source>
        <strain evidence="4">124861</strain>
    </source>
</reference>
<comment type="caution">
    <text evidence="3">The sequence shown here is derived from an EMBL/GenBank/DDBJ whole genome shotgun (WGS) entry which is preliminary data.</text>
</comment>
<proteinExistence type="predicted"/>
<dbReference type="Proteomes" id="UP000193303">
    <property type="component" value="Unassembled WGS sequence"/>
</dbReference>
<dbReference type="RefSeq" id="WP_085357768.1">
    <property type="nucleotide sequence ID" value="NZ_MTAB01000002.1"/>
</dbReference>
<feature type="domain" description="Glycosyl transferase family 1" evidence="1">
    <location>
        <begin position="205"/>
        <end position="355"/>
    </location>
</feature>
<dbReference type="PANTHER" id="PTHR12526">
    <property type="entry name" value="GLYCOSYLTRANSFERASE"/>
    <property type="match status" value="1"/>
</dbReference>
<name>A0A1X3DKV3_9NEIS</name>
<gene>
    <name evidence="3" type="ORF">BV912_01190</name>
</gene>
<dbReference type="SUPFAM" id="SSF53756">
    <property type="entry name" value="UDP-Glycosyltransferase/glycogen phosphorylase"/>
    <property type="match status" value="1"/>
</dbReference>
<protein>
    <submittedName>
        <fullName evidence="3">Glycosyl transferase</fullName>
    </submittedName>
</protein>
<dbReference type="AlphaFoldDB" id="A0A1X3DKV3"/>
<sequence length="394" mass="44452">MHVLIIPSWYPSSPDDINGIFFRQQAQALHRAGVQVGVIAPVFRSMRGEPKTIFTGGYGPRYHLDGGIPTYLHESMYFFPRTHIDRHRWLKAGMGLFRRYVREHGLPDILHAHSMNYGGILARQIQTATGIPYVITEHSSTYARKLVRPWQRSAMQQAAQHCASRIAVSRDFCRLLENEYHGLDWQYIPNILPAKFFESFHPADKPENPDFTFCSVAHLNYNKGYDILLPAFAEALKKHPRLKLKIGGSGLADAQLHKLTEDLGIGHAVTFLGRLQNEAVLELMRSSDAFVLASRHETFGIVFIEALSQGLPVVATRCGGPNSIITPENGLLVPTENRQALTEALISLYENRHRYDAAALRRNCLEEFGEHSVIGQITEQYRRVLHAHANGEQA</sequence>
<dbReference type="GO" id="GO:0016757">
    <property type="term" value="F:glycosyltransferase activity"/>
    <property type="evidence" value="ECO:0007669"/>
    <property type="project" value="InterPro"/>
</dbReference>
<dbReference type="Pfam" id="PF00534">
    <property type="entry name" value="Glycos_transf_1"/>
    <property type="match status" value="1"/>
</dbReference>
<evidence type="ECO:0000313" key="3">
    <source>
        <dbReference type="EMBL" id="OSI25022.1"/>
    </source>
</evidence>
<organism evidence="3 4">
    <name type="scientific">Neisseria dumasiana</name>
    <dbReference type="NCBI Taxonomy" id="1931275"/>
    <lineage>
        <taxon>Bacteria</taxon>
        <taxon>Pseudomonadati</taxon>
        <taxon>Pseudomonadota</taxon>
        <taxon>Betaproteobacteria</taxon>
        <taxon>Neisseriales</taxon>
        <taxon>Neisseriaceae</taxon>
        <taxon>Neisseria</taxon>
    </lineage>
</organism>
<dbReference type="PANTHER" id="PTHR12526:SF630">
    <property type="entry name" value="GLYCOSYLTRANSFERASE"/>
    <property type="match status" value="1"/>
</dbReference>